<dbReference type="Gene3D" id="3.40.50.150">
    <property type="entry name" value="Vaccinia Virus protein VP39"/>
    <property type="match status" value="1"/>
</dbReference>
<dbReference type="GO" id="GO:0008168">
    <property type="term" value="F:methyltransferase activity"/>
    <property type="evidence" value="ECO:0007669"/>
    <property type="project" value="InterPro"/>
</dbReference>
<dbReference type="Gene3D" id="1.10.1200.270">
    <property type="entry name" value="Methyltransferase, alpha-helical capping domain"/>
    <property type="match status" value="1"/>
</dbReference>
<dbReference type="Pfam" id="PF03492">
    <property type="entry name" value="Methyltransf_7"/>
    <property type="match status" value="1"/>
</dbReference>
<evidence type="ECO:0000313" key="3">
    <source>
        <dbReference type="EnsemblPlants" id="EMT28896"/>
    </source>
</evidence>
<proteinExistence type="predicted"/>
<protein>
    <submittedName>
        <fullName evidence="3">Jasmonate O-methyltransferase</fullName>
    </submittedName>
</protein>
<dbReference type="GO" id="GO:0046872">
    <property type="term" value="F:metal ion binding"/>
    <property type="evidence" value="ECO:0007669"/>
    <property type="project" value="UniProtKB-KW"/>
</dbReference>
<dbReference type="InterPro" id="IPR029063">
    <property type="entry name" value="SAM-dependent_MTases_sf"/>
</dbReference>
<dbReference type="PANTHER" id="PTHR31009">
    <property type="entry name" value="S-ADENOSYL-L-METHIONINE:CARBOXYL METHYLTRANSFERASE FAMILY PROTEIN"/>
    <property type="match status" value="1"/>
</dbReference>
<dbReference type="EnsemblPlants" id="EMT28896">
    <property type="protein sequence ID" value="EMT28896"/>
    <property type="gene ID" value="F775_07190"/>
</dbReference>
<reference evidence="3" key="1">
    <citation type="submission" date="2015-06" db="UniProtKB">
        <authorList>
            <consortium name="EnsemblPlants"/>
        </authorList>
    </citation>
    <scope>IDENTIFICATION</scope>
</reference>
<keyword evidence="1" id="KW-0479">Metal-binding</keyword>
<dbReference type="SUPFAM" id="SSF53335">
    <property type="entry name" value="S-adenosyl-L-methionine-dependent methyltransferases"/>
    <property type="match status" value="1"/>
</dbReference>
<dbReference type="AlphaFoldDB" id="M8CYF0"/>
<sequence length="510" mass="56582">MDPAEIPHRLWMSTCLPVLLATQLNPFRVAPRILSSILAATTGTVVQVCSMGGLQEDVQAGVMQMQQAVCKREDASSFGGVKHMRFPSKCCYLFRYFFCICDSPTFPLACPLINHSETLPGLLRHLSFPLPSIWFLQIQDLEFCSAPSKAMASEQMVHMSQGQGETSYARNSSFQKAEQNRMKSLIEAVIAELCGSRSTLLTGKIVIADLGCSSGPNALALVSTAINAIHSQCVHLQQPPPEVCVLLNDLPDNDFNTVVKSLVTLRQSKDPVVLTGVIPGSFYERLFTSDSLHLVCASNSLQWLSKAPEDLTRNHIPVFDTDEHVRRERFPLVREAYAHQFRNDFTLFLELRAKELVSGGRMVISLVGTCSDVIASKFFLFPGIVAQILSAMVAEGAIDKAKFDSFYVPVHGPSGEEVREIIEEEGSFSIREMRAHDPTTEMNTALSTPRKFVNNLRALFEPIIVQHFGDIMDEFVRTAELHWSLDPDGSLQEERTRTSRAMLVVSLAKA</sequence>
<evidence type="ECO:0000256" key="1">
    <source>
        <dbReference type="ARBA" id="ARBA00022723"/>
    </source>
</evidence>
<organism evidence="3">
    <name type="scientific">Aegilops tauschii</name>
    <name type="common">Tausch's goatgrass</name>
    <name type="synonym">Aegilops squarrosa</name>
    <dbReference type="NCBI Taxonomy" id="37682"/>
    <lineage>
        <taxon>Eukaryota</taxon>
        <taxon>Viridiplantae</taxon>
        <taxon>Streptophyta</taxon>
        <taxon>Embryophyta</taxon>
        <taxon>Tracheophyta</taxon>
        <taxon>Spermatophyta</taxon>
        <taxon>Magnoliopsida</taxon>
        <taxon>Liliopsida</taxon>
        <taxon>Poales</taxon>
        <taxon>Poaceae</taxon>
        <taxon>BOP clade</taxon>
        <taxon>Pooideae</taxon>
        <taxon>Triticodae</taxon>
        <taxon>Triticeae</taxon>
        <taxon>Triticinae</taxon>
        <taxon>Aegilops</taxon>
    </lineage>
</organism>
<keyword evidence="2" id="KW-0460">Magnesium</keyword>
<dbReference type="ExpressionAtlas" id="M8CYF0">
    <property type="expression patterns" value="baseline"/>
</dbReference>
<name>M8CYF0_AEGTA</name>
<dbReference type="InterPro" id="IPR042086">
    <property type="entry name" value="MeTrfase_capping"/>
</dbReference>
<dbReference type="InterPro" id="IPR005299">
    <property type="entry name" value="MeTrfase_7"/>
</dbReference>
<evidence type="ECO:0000256" key="2">
    <source>
        <dbReference type="ARBA" id="ARBA00022842"/>
    </source>
</evidence>
<accession>M8CYF0</accession>